<comment type="caution">
    <text evidence="2">The sequence shown here is derived from an EMBL/GenBank/DDBJ whole genome shotgun (WGS) entry which is preliminary data.</text>
</comment>
<dbReference type="STRING" id="1280948.HY36_17755"/>
<dbReference type="InterPro" id="IPR009061">
    <property type="entry name" value="DNA-bd_dom_put_sf"/>
</dbReference>
<dbReference type="OrthoDB" id="9806994at2"/>
<evidence type="ECO:0000256" key="1">
    <source>
        <dbReference type="SAM" id="MobiDB-lite"/>
    </source>
</evidence>
<accession>A0A059E052</accession>
<dbReference type="PATRIC" id="fig|1280948.3.peg.2311"/>
<protein>
    <recommendedName>
        <fullName evidence="4">DNA-binding protein</fullName>
    </recommendedName>
</protein>
<name>A0A059E052_9PROT</name>
<dbReference type="AlphaFoldDB" id="A0A059E052"/>
<evidence type="ECO:0000313" key="3">
    <source>
        <dbReference type="Proteomes" id="UP000024547"/>
    </source>
</evidence>
<evidence type="ECO:0008006" key="4">
    <source>
        <dbReference type="Google" id="ProtNLM"/>
    </source>
</evidence>
<dbReference type="RefSeq" id="WP_051602740.1">
    <property type="nucleotide sequence ID" value="NZ_AWFH01000028.1"/>
</dbReference>
<gene>
    <name evidence="2" type="ORF">HY36_17755</name>
</gene>
<reference evidence="2 3" key="1">
    <citation type="journal article" date="2014" name="Antonie Van Leeuwenhoek">
        <title>Hyphomonas beringensis sp. nov. and Hyphomonas chukchiensis sp. nov., isolated from surface seawater of the Bering Sea and Chukchi Sea.</title>
        <authorList>
            <person name="Li C."/>
            <person name="Lai Q."/>
            <person name="Li G."/>
            <person name="Dong C."/>
            <person name="Wang J."/>
            <person name="Liao Y."/>
            <person name="Shao Z."/>
        </authorList>
    </citation>
    <scope>NUCLEOTIDE SEQUENCE [LARGE SCALE GENOMIC DNA]</scope>
    <source>
        <strain evidence="2 3">22II1-22F38</strain>
    </source>
</reference>
<sequence>MSDDPTRPQDLRPNPTPPAPTDWLNTDETAGQLGLKPKTLINMRSLGTGPVYHKIGAKVWYRGRDIIAYTNSRRFMGTGLRDES</sequence>
<proteinExistence type="predicted"/>
<organism evidence="2 3">
    <name type="scientific">Hyphomonas atlantica</name>
    <dbReference type="NCBI Taxonomy" id="1280948"/>
    <lineage>
        <taxon>Bacteria</taxon>
        <taxon>Pseudomonadati</taxon>
        <taxon>Pseudomonadota</taxon>
        <taxon>Alphaproteobacteria</taxon>
        <taxon>Hyphomonadales</taxon>
        <taxon>Hyphomonadaceae</taxon>
        <taxon>Hyphomonas</taxon>
    </lineage>
</organism>
<dbReference type="SUPFAM" id="SSF46955">
    <property type="entry name" value="Putative DNA-binding domain"/>
    <property type="match status" value="1"/>
</dbReference>
<feature type="region of interest" description="Disordered" evidence="1">
    <location>
        <begin position="1"/>
        <end position="29"/>
    </location>
</feature>
<dbReference type="EMBL" id="AWFH01000028">
    <property type="protein sequence ID" value="KCZ60162.1"/>
    <property type="molecule type" value="Genomic_DNA"/>
</dbReference>
<dbReference type="Proteomes" id="UP000024547">
    <property type="component" value="Unassembled WGS sequence"/>
</dbReference>
<keyword evidence="3" id="KW-1185">Reference proteome</keyword>
<evidence type="ECO:0000313" key="2">
    <source>
        <dbReference type="EMBL" id="KCZ60162.1"/>
    </source>
</evidence>
<feature type="compositionally biased region" description="Basic and acidic residues" evidence="1">
    <location>
        <begin position="1"/>
        <end position="10"/>
    </location>
</feature>